<keyword evidence="3" id="KW-1185">Reference proteome</keyword>
<proteinExistence type="predicted"/>
<feature type="region of interest" description="Disordered" evidence="1">
    <location>
        <begin position="179"/>
        <end position="213"/>
    </location>
</feature>
<dbReference type="EMBL" id="ML178848">
    <property type="protein sequence ID" value="TFK97386.1"/>
    <property type="molecule type" value="Genomic_DNA"/>
</dbReference>
<accession>A0A5C3Q749</accession>
<evidence type="ECO:0000313" key="3">
    <source>
        <dbReference type="Proteomes" id="UP000305067"/>
    </source>
</evidence>
<organism evidence="2 3">
    <name type="scientific">Pterulicium gracile</name>
    <dbReference type="NCBI Taxonomy" id="1884261"/>
    <lineage>
        <taxon>Eukaryota</taxon>
        <taxon>Fungi</taxon>
        <taxon>Dikarya</taxon>
        <taxon>Basidiomycota</taxon>
        <taxon>Agaricomycotina</taxon>
        <taxon>Agaricomycetes</taxon>
        <taxon>Agaricomycetidae</taxon>
        <taxon>Agaricales</taxon>
        <taxon>Pleurotineae</taxon>
        <taxon>Pterulaceae</taxon>
        <taxon>Pterulicium</taxon>
    </lineage>
</organism>
<dbReference type="Proteomes" id="UP000305067">
    <property type="component" value="Unassembled WGS sequence"/>
</dbReference>
<feature type="compositionally biased region" description="Basic and acidic residues" evidence="1">
    <location>
        <begin position="180"/>
        <end position="201"/>
    </location>
</feature>
<gene>
    <name evidence="2" type="ORF">BDV98DRAFT_596803</name>
</gene>
<name>A0A5C3Q749_9AGAR</name>
<protein>
    <submittedName>
        <fullName evidence="2">Uncharacterized protein</fullName>
    </submittedName>
</protein>
<dbReference type="AlphaFoldDB" id="A0A5C3Q749"/>
<sequence>MVSGRRIGGRDNIDGVQPRVFNRRHRLQHPWDYDGRHHSVHLWTTSHSAATVLYGLINRIINFKFAINLVESGAIHGALEIVHLALALGALELPVPENYYLNGLRNLVMFHGESLNVLVAIRAYTLVLIVLIDGSLENSISGNNEAQQVATSTRFNQDRGSNLIAAGLVLSCTENTKGSIDLKSKRPVPEDSNSEKTEAGKAGDIQNQDSAYT</sequence>
<reference evidence="2 3" key="1">
    <citation type="journal article" date="2019" name="Nat. Ecol. Evol.">
        <title>Megaphylogeny resolves global patterns of mushroom evolution.</title>
        <authorList>
            <person name="Varga T."/>
            <person name="Krizsan K."/>
            <person name="Foldi C."/>
            <person name="Dima B."/>
            <person name="Sanchez-Garcia M."/>
            <person name="Sanchez-Ramirez S."/>
            <person name="Szollosi G.J."/>
            <person name="Szarkandi J.G."/>
            <person name="Papp V."/>
            <person name="Albert L."/>
            <person name="Andreopoulos W."/>
            <person name="Angelini C."/>
            <person name="Antonin V."/>
            <person name="Barry K.W."/>
            <person name="Bougher N.L."/>
            <person name="Buchanan P."/>
            <person name="Buyck B."/>
            <person name="Bense V."/>
            <person name="Catcheside P."/>
            <person name="Chovatia M."/>
            <person name="Cooper J."/>
            <person name="Damon W."/>
            <person name="Desjardin D."/>
            <person name="Finy P."/>
            <person name="Geml J."/>
            <person name="Haridas S."/>
            <person name="Hughes K."/>
            <person name="Justo A."/>
            <person name="Karasinski D."/>
            <person name="Kautmanova I."/>
            <person name="Kiss B."/>
            <person name="Kocsube S."/>
            <person name="Kotiranta H."/>
            <person name="LaButti K.M."/>
            <person name="Lechner B.E."/>
            <person name="Liimatainen K."/>
            <person name="Lipzen A."/>
            <person name="Lukacs Z."/>
            <person name="Mihaltcheva S."/>
            <person name="Morgado L.N."/>
            <person name="Niskanen T."/>
            <person name="Noordeloos M.E."/>
            <person name="Ohm R.A."/>
            <person name="Ortiz-Santana B."/>
            <person name="Ovrebo C."/>
            <person name="Racz N."/>
            <person name="Riley R."/>
            <person name="Savchenko A."/>
            <person name="Shiryaev A."/>
            <person name="Soop K."/>
            <person name="Spirin V."/>
            <person name="Szebenyi C."/>
            <person name="Tomsovsky M."/>
            <person name="Tulloss R.E."/>
            <person name="Uehling J."/>
            <person name="Grigoriev I.V."/>
            <person name="Vagvolgyi C."/>
            <person name="Papp T."/>
            <person name="Martin F.M."/>
            <person name="Miettinen O."/>
            <person name="Hibbett D.S."/>
            <person name="Nagy L.G."/>
        </authorList>
    </citation>
    <scope>NUCLEOTIDE SEQUENCE [LARGE SCALE GENOMIC DNA]</scope>
    <source>
        <strain evidence="2 3">CBS 309.79</strain>
    </source>
</reference>
<evidence type="ECO:0000256" key="1">
    <source>
        <dbReference type="SAM" id="MobiDB-lite"/>
    </source>
</evidence>
<evidence type="ECO:0000313" key="2">
    <source>
        <dbReference type="EMBL" id="TFK97386.1"/>
    </source>
</evidence>